<reference evidence="10" key="1">
    <citation type="journal article" date="2019" name="Int. J. Syst. Evol. Microbiol.">
        <title>The Global Catalogue of Microorganisms (GCM) 10K type strain sequencing project: providing services to taxonomists for standard genome sequencing and annotation.</title>
        <authorList>
            <consortium name="The Broad Institute Genomics Platform"/>
            <consortium name="The Broad Institute Genome Sequencing Center for Infectious Disease"/>
            <person name="Wu L."/>
            <person name="Ma J."/>
        </authorList>
    </citation>
    <scope>NUCLEOTIDE SEQUENCE [LARGE SCALE GENOMIC DNA]</scope>
    <source>
        <strain evidence="10">JCM 14718</strain>
    </source>
</reference>
<comment type="similarity">
    <text evidence="7">Belongs to the binding-protein-dependent transport system permease family.</text>
</comment>
<name>A0ABP4TGM0_9ACTN</name>
<dbReference type="RefSeq" id="WP_344311918.1">
    <property type="nucleotide sequence ID" value="NZ_BAAANY010000015.1"/>
</dbReference>
<gene>
    <name evidence="9" type="ORF">GCM10009765_41520</name>
</gene>
<evidence type="ECO:0000256" key="3">
    <source>
        <dbReference type="ARBA" id="ARBA00022475"/>
    </source>
</evidence>
<feature type="domain" description="ABC transmembrane type-1" evidence="8">
    <location>
        <begin position="101"/>
        <end position="298"/>
    </location>
</feature>
<dbReference type="Pfam" id="PF19300">
    <property type="entry name" value="BPD_transp_1_N"/>
    <property type="match status" value="1"/>
</dbReference>
<keyword evidence="5 7" id="KW-1133">Transmembrane helix</keyword>
<feature type="transmembrane region" description="Helical" evidence="7">
    <location>
        <begin position="12"/>
        <end position="30"/>
    </location>
</feature>
<evidence type="ECO:0000256" key="7">
    <source>
        <dbReference type="RuleBase" id="RU363032"/>
    </source>
</evidence>
<evidence type="ECO:0000256" key="2">
    <source>
        <dbReference type="ARBA" id="ARBA00022448"/>
    </source>
</evidence>
<dbReference type="CDD" id="cd06261">
    <property type="entry name" value="TM_PBP2"/>
    <property type="match status" value="1"/>
</dbReference>
<comment type="caution">
    <text evidence="9">The sequence shown here is derived from an EMBL/GenBank/DDBJ whole genome shotgun (WGS) entry which is preliminary data.</text>
</comment>
<keyword evidence="3" id="KW-1003">Cell membrane</keyword>
<organism evidence="9 10">
    <name type="scientific">Fodinicola feengrottensis</name>
    <dbReference type="NCBI Taxonomy" id="435914"/>
    <lineage>
        <taxon>Bacteria</taxon>
        <taxon>Bacillati</taxon>
        <taxon>Actinomycetota</taxon>
        <taxon>Actinomycetes</taxon>
        <taxon>Mycobacteriales</taxon>
        <taxon>Fodinicola</taxon>
    </lineage>
</organism>
<sequence>MLVFLLRRLLRIAISMIAVSLITFGLLQLAPGSFADISRITSGGSGAVDADAIGSLQARYGDSVPVWQQYLKFMAGFVTANMGPSYKYPSRDIQEIIATAFPNSAGIAILAVVLALAIAVPLGVVAALRRNGILDYTTMFTVTALHSLPSYLFGVILILVFSVGLQWLPVAGWDGPQNAVLPVLALGLTAASVLARYVRSSMLEVLQEEYVTAALAKGGRFGTVIFRHALRNSLVPLVTAAGPLLATLMTGTVFVETLFQIPGLGFFFADAARSRDMPLLMGCTLFYALIIMVMNLLVDLAYGWLDPRIRYGEGGWVTSRPRRLRTT</sequence>
<dbReference type="InterPro" id="IPR045621">
    <property type="entry name" value="BPD_transp_1_N"/>
</dbReference>
<evidence type="ECO:0000256" key="6">
    <source>
        <dbReference type="ARBA" id="ARBA00023136"/>
    </source>
</evidence>
<dbReference type="SUPFAM" id="SSF161098">
    <property type="entry name" value="MetI-like"/>
    <property type="match status" value="1"/>
</dbReference>
<dbReference type="InterPro" id="IPR000515">
    <property type="entry name" value="MetI-like"/>
</dbReference>
<evidence type="ECO:0000259" key="8">
    <source>
        <dbReference type="PROSITE" id="PS50928"/>
    </source>
</evidence>
<protein>
    <submittedName>
        <fullName evidence="9">ABC transporter permease</fullName>
    </submittedName>
</protein>
<feature type="transmembrane region" description="Helical" evidence="7">
    <location>
        <begin position="107"/>
        <end position="128"/>
    </location>
</feature>
<dbReference type="PANTHER" id="PTHR30465:SF74">
    <property type="entry name" value="OLIGOPEPTIDE TRANSPORT SYSTEM PERMEASE PROTEIN OPPB"/>
    <property type="match status" value="1"/>
</dbReference>
<feature type="transmembrane region" description="Helical" evidence="7">
    <location>
        <begin position="234"/>
        <end position="259"/>
    </location>
</feature>
<feature type="transmembrane region" description="Helical" evidence="7">
    <location>
        <begin position="148"/>
        <end position="167"/>
    </location>
</feature>
<dbReference type="Gene3D" id="1.10.3720.10">
    <property type="entry name" value="MetI-like"/>
    <property type="match status" value="1"/>
</dbReference>
<keyword evidence="2 7" id="KW-0813">Transport</keyword>
<feature type="transmembrane region" description="Helical" evidence="7">
    <location>
        <begin position="179"/>
        <end position="198"/>
    </location>
</feature>
<proteinExistence type="inferred from homology"/>
<dbReference type="EMBL" id="BAAANY010000015">
    <property type="protein sequence ID" value="GAA1687729.1"/>
    <property type="molecule type" value="Genomic_DNA"/>
</dbReference>
<evidence type="ECO:0000313" key="9">
    <source>
        <dbReference type="EMBL" id="GAA1687729.1"/>
    </source>
</evidence>
<dbReference type="Proteomes" id="UP001500618">
    <property type="component" value="Unassembled WGS sequence"/>
</dbReference>
<feature type="transmembrane region" description="Helical" evidence="7">
    <location>
        <begin position="279"/>
        <end position="302"/>
    </location>
</feature>
<dbReference type="Pfam" id="PF00528">
    <property type="entry name" value="BPD_transp_1"/>
    <property type="match status" value="1"/>
</dbReference>
<dbReference type="PANTHER" id="PTHR30465">
    <property type="entry name" value="INNER MEMBRANE ABC TRANSPORTER"/>
    <property type="match status" value="1"/>
</dbReference>
<dbReference type="PROSITE" id="PS50928">
    <property type="entry name" value="ABC_TM1"/>
    <property type="match status" value="1"/>
</dbReference>
<evidence type="ECO:0000256" key="1">
    <source>
        <dbReference type="ARBA" id="ARBA00004651"/>
    </source>
</evidence>
<keyword evidence="6 7" id="KW-0472">Membrane</keyword>
<evidence type="ECO:0000256" key="4">
    <source>
        <dbReference type="ARBA" id="ARBA00022692"/>
    </source>
</evidence>
<comment type="subcellular location">
    <subcellularLocation>
        <location evidence="1 7">Cell membrane</location>
        <topology evidence="1 7">Multi-pass membrane protein</topology>
    </subcellularLocation>
</comment>
<evidence type="ECO:0000313" key="10">
    <source>
        <dbReference type="Proteomes" id="UP001500618"/>
    </source>
</evidence>
<dbReference type="InterPro" id="IPR035906">
    <property type="entry name" value="MetI-like_sf"/>
</dbReference>
<evidence type="ECO:0000256" key="5">
    <source>
        <dbReference type="ARBA" id="ARBA00022989"/>
    </source>
</evidence>
<keyword evidence="4 7" id="KW-0812">Transmembrane</keyword>
<keyword evidence="10" id="KW-1185">Reference proteome</keyword>
<accession>A0ABP4TGM0</accession>